<evidence type="ECO:0000313" key="1">
    <source>
        <dbReference type="EMBL" id="KAF3327564.1"/>
    </source>
</evidence>
<evidence type="ECO:0000313" key="2">
    <source>
        <dbReference type="Proteomes" id="UP000623129"/>
    </source>
</evidence>
<protein>
    <submittedName>
        <fullName evidence="1">Uncharacterized protein</fullName>
    </submittedName>
</protein>
<dbReference type="Proteomes" id="UP000623129">
    <property type="component" value="Unassembled WGS sequence"/>
</dbReference>
<keyword evidence="2" id="KW-1185">Reference proteome</keyword>
<dbReference type="AlphaFoldDB" id="A0A833QQT7"/>
<proteinExistence type="predicted"/>
<sequence>MEETDNIQNIGTPREIQMLKTILDQAADIHKESTLKIQGLIQQAENEINKVIQAMQLSEAGTDYTSIINSLKERINNLAPQSHMERVNNMLEEPFDKFLTVLNCVFHIEGLHTDKMSRARDC</sequence>
<dbReference type="EMBL" id="SWLB01000017">
    <property type="protein sequence ID" value="KAF3327564.1"/>
    <property type="molecule type" value="Genomic_DNA"/>
</dbReference>
<organism evidence="1 2">
    <name type="scientific">Carex littledalei</name>
    <dbReference type="NCBI Taxonomy" id="544730"/>
    <lineage>
        <taxon>Eukaryota</taxon>
        <taxon>Viridiplantae</taxon>
        <taxon>Streptophyta</taxon>
        <taxon>Embryophyta</taxon>
        <taxon>Tracheophyta</taxon>
        <taxon>Spermatophyta</taxon>
        <taxon>Magnoliopsida</taxon>
        <taxon>Liliopsida</taxon>
        <taxon>Poales</taxon>
        <taxon>Cyperaceae</taxon>
        <taxon>Cyperoideae</taxon>
        <taxon>Cariceae</taxon>
        <taxon>Carex</taxon>
        <taxon>Carex subgen. Euthyceras</taxon>
    </lineage>
</organism>
<accession>A0A833QQT7</accession>
<name>A0A833QQT7_9POAL</name>
<reference evidence="1" key="1">
    <citation type="submission" date="2020-01" db="EMBL/GenBank/DDBJ databases">
        <title>Genome sequence of Kobresia littledalei, the first chromosome-level genome in the family Cyperaceae.</title>
        <authorList>
            <person name="Qu G."/>
        </authorList>
    </citation>
    <scope>NUCLEOTIDE SEQUENCE</scope>
    <source>
        <strain evidence="1">C.B.Clarke</strain>
        <tissue evidence="1">Leaf</tissue>
    </source>
</reference>
<gene>
    <name evidence="1" type="ORF">FCM35_KLT07682</name>
</gene>
<comment type="caution">
    <text evidence="1">The sequence shown here is derived from an EMBL/GenBank/DDBJ whole genome shotgun (WGS) entry which is preliminary data.</text>
</comment>